<name>A0A0V0QZ98_PSEPJ</name>
<keyword evidence="1" id="KW-0175">Coiled coil</keyword>
<dbReference type="EMBL" id="LDAU01000082">
    <property type="protein sequence ID" value="KRX07586.1"/>
    <property type="molecule type" value="Genomic_DNA"/>
</dbReference>
<dbReference type="OrthoDB" id="10266568at2759"/>
<feature type="region of interest" description="Disordered" evidence="2">
    <location>
        <begin position="194"/>
        <end position="214"/>
    </location>
</feature>
<accession>A0A0V0QZ98</accession>
<organism evidence="3 4">
    <name type="scientific">Pseudocohnilembus persalinus</name>
    <name type="common">Ciliate</name>
    <dbReference type="NCBI Taxonomy" id="266149"/>
    <lineage>
        <taxon>Eukaryota</taxon>
        <taxon>Sar</taxon>
        <taxon>Alveolata</taxon>
        <taxon>Ciliophora</taxon>
        <taxon>Intramacronucleata</taxon>
        <taxon>Oligohymenophorea</taxon>
        <taxon>Scuticociliatia</taxon>
        <taxon>Philasterida</taxon>
        <taxon>Pseudocohnilembidae</taxon>
        <taxon>Pseudocohnilembus</taxon>
    </lineage>
</organism>
<dbReference type="InterPro" id="IPR005024">
    <property type="entry name" value="Snf7_fam"/>
</dbReference>
<evidence type="ECO:0000313" key="4">
    <source>
        <dbReference type="Proteomes" id="UP000054937"/>
    </source>
</evidence>
<dbReference type="InParanoid" id="A0A0V0QZ98"/>
<sequence>MGGKDSKPVVKQPTMEEVLIDMRMAAKRFEADSRRAEKEKNAQLKKARTALNKGNEEGARLFISNAATKQREQQQMLAMSHKLDALQVQIKANTSSTTMMDSINKITPLLQMQSANVSTEQLYNQMGNFQNAMDEILVTGKVMDQALGQQMGQDVSHDIAVDGMLQQLKQENMEEMGNQMQNNQALYNNLENPNQQQMQNQNPNDQFMNDLKKM</sequence>
<reference evidence="3 4" key="1">
    <citation type="journal article" date="2015" name="Sci. Rep.">
        <title>Genome of the facultative scuticociliatosis pathogen Pseudocohnilembus persalinus provides insight into its virulence through horizontal gene transfer.</title>
        <authorList>
            <person name="Xiong J."/>
            <person name="Wang G."/>
            <person name="Cheng J."/>
            <person name="Tian M."/>
            <person name="Pan X."/>
            <person name="Warren A."/>
            <person name="Jiang C."/>
            <person name="Yuan D."/>
            <person name="Miao W."/>
        </authorList>
    </citation>
    <scope>NUCLEOTIDE SEQUENCE [LARGE SCALE GENOMIC DNA]</scope>
    <source>
        <strain evidence="3">36N120E</strain>
    </source>
</reference>
<dbReference type="FunCoup" id="A0A0V0QZ98">
    <property type="interactions" value="378"/>
</dbReference>
<protein>
    <recommendedName>
        <fullName evidence="5">Snf7 family</fullName>
    </recommendedName>
</protein>
<proteinExistence type="predicted"/>
<evidence type="ECO:0008006" key="5">
    <source>
        <dbReference type="Google" id="ProtNLM"/>
    </source>
</evidence>
<dbReference type="PANTHER" id="PTHR10476">
    <property type="entry name" value="CHARGED MULTIVESICULAR BODY PROTEIN"/>
    <property type="match status" value="1"/>
</dbReference>
<evidence type="ECO:0000256" key="1">
    <source>
        <dbReference type="SAM" id="Coils"/>
    </source>
</evidence>
<dbReference type="AlphaFoldDB" id="A0A0V0QZ98"/>
<dbReference type="Proteomes" id="UP000054937">
    <property type="component" value="Unassembled WGS sequence"/>
</dbReference>
<dbReference type="GO" id="GO:0007034">
    <property type="term" value="P:vacuolar transport"/>
    <property type="evidence" value="ECO:0007669"/>
    <property type="project" value="InterPro"/>
</dbReference>
<keyword evidence="4" id="KW-1185">Reference proteome</keyword>
<dbReference type="Gene3D" id="6.10.140.1230">
    <property type="match status" value="1"/>
</dbReference>
<evidence type="ECO:0000313" key="3">
    <source>
        <dbReference type="EMBL" id="KRX07586.1"/>
    </source>
</evidence>
<evidence type="ECO:0000256" key="2">
    <source>
        <dbReference type="SAM" id="MobiDB-lite"/>
    </source>
</evidence>
<feature type="coiled-coil region" evidence="1">
    <location>
        <begin position="26"/>
        <end position="89"/>
    </location>
</feature>
<dbReference type="OMA" id="LMDKFKH"/>
<gene>
    <name evidence="3" type="ORF">PPERSA_11135</name>
</gene>
<comment type="caution">
    <text evidence="3">The sequence shown here is derived from an EMBL/GenBank/DDBJ whole genome shotgun (WGS) entry which is preliminary data.</text>
</comment>